<evidence type="ECO:0000313" key="4">
    <source>
        <dbReference type="EMBL" id="AHB48083.1"/>
    </source>
</evidence>
<evidence type="ECO:0000256" key="2">
    <source>
        <dbReference type="SAM" id="SignalP"/>
    </source>
</evidence>
<protein>
    <submittedName>
        <fullName evidence="4">Ligand-binding protein SH3</fullName>
    </submittedName>
</protein>
<evidence type="ECO:0000313" key="5">
    <source>
        <dbReference type="Proteomes" id="UP000018542"/>
    </source>
</evidence>
<keyword evidence="2" id="KW-0732">Signal</keyword>
<feature type="compositionally biased region" description="Basic and acidic residues" evidence="1">
    <location>
        <begin position="183"/>
        <end position="214"/>
    </location>
</feature>
<dbReference type="AlphaFoldDB" id="V5SC28"/>
<feature type="chain" id="PRO_5004740662" evidence="2">
    <location>
        <begin position="24"/>
        <end position="214"/>
    </location>
</feature>
<dbReference type="HOGENOM" id="CLU_1287385_0_0_5"/>
<dbReference type="Pfam" id="PF08239">
    <property type="entry name" value="SH3_3"/>
    <property type="match status" value="1"/>
</dbReference>
<dbReference type="InterPro" id="IPR003646">
    <property type="entry name" value="SH3-like_bac-type"/>
</dbReference>
<organism evidence="4 5">
    <name type="scientific">Hyphomicrobium nitrativorans NL23</name>
    <dbReference type="NCBI Taxonomy" id="1029756"/>
    <lineage>
        <taxon>Bacteria</taxon>
        <taxon>Pseudomonadati</taxon>
        <taxon>Pseudomonadota</taxon>
        <taxon>Alphaproteobacteria</taxon>
        <taxon>Hyphomicrobiales</taxon>
        <taxon>Hyphomicrobiaceae</taxon>
        <taxon>Hyphomicrobium</taxon>
    </lineage>
</organism>
<dbReference type="OrthoDB" id="8074373at2"/>
<feature type="signal peptide" evidence="2">
    <location>
        <begin position="1"/>
        <end position="23"/>
    </location>
</feature>
<reference evidence="4 5" key="1">
    <citation type="journal article" date="2014" name="Genome Announc.">
        <title>Complete Genome Sequence of Hyphomicrobium nitrativorans Strain NL23, a Denitrifying Bacterium Isolated from Biofilm of a Methanol-Fed Denitrification System Treating Seawater at the Montreal Biodome.</title>
        <authorList>
            <person name="Martineau C."/>
            <person name="Villeneuve C."/>
            <person name="Mauffrey F."/>
            <person name="Villemur R."/>
        </authorList>
    </citation>
    <scope>NUCLEOTIDE SEQUENCE [LARGE SCALE GENOMIC DNA]</scope>
    <source>
        <strain evidence="4">NL23</strain>
    </source>
</reference>
<dbReference type="KEGG" id="hni:W911_06300"/>
<feature type="region of interest" description="Disordered" evidence="1">
    <location>
        <begin position="136"/>
        <end position="214"/>
    </location>
</feature>
<gene>
    <name evidence="4" type="ORF">W911_06300</name>
</gene>
<feature type="domain" description="SH3b" evidence="3">
    <location>
        <begin position="23"/>
        <end position="86"/>
    </location>
</feature>
<dbReference type="EMBL" id="CP006912">
    <property type="protein sequence ID" value="AHB48083.1"/>
    <property type="molecule type" value="Genomic_DNA"/>
</dbReference>
<accession>V5SC28</accession>
<dbReference type="Gene3D" id="2.30.30.40">
    <property type="entry name" value="SH3 Domains"/>
    <property type="match status" value="1"/>
</dbReference>
<proteinExistence type="predicted"/>
<sequence length="214" mass="24666">MRAFKIIGAVVAFAAMGIAAAQAAPGYSTVNLNLRTGPDTEFPRVDVIPEGDPIEVLGCLRDESWCDIVWDGNRGWVFSEYIALDHRGDYVPLPDVGLSAFRIPVVRFAASDYWGRHYVGRPWYSERQRWYRHTPRVRQGWRAPPSGKRSPGWWRSGYQAPKGMRPPERGWKRPDRHRGGAQQHDRRQGDGRHHERRDGRGDNRHDGRHDHGRR</sequence>
<keyword evidence="5" id="KW-1185">Reference proteome</keyword>
<evidence type="ECO:0000259" key="3">
    <source>
        <dbReference type="SMART" id="SM00287"/>
    </source>
</evidence>
<evidence type="ECO:0000256" key="1">
    <source>
        <dbReference type="SAM" id="MobiDB-lite"/>
    </source>
</evidence>
<name>V5SC28_9HYPH</name>
<dbReference type="SMART" id="SM00287">
    <property type="entry name" value="SH3b"/>
    <property type="match status" value="1"/>
</dbReference>
<dbReference type="PATRIC" id="fig|1029756.8.peg.1319"/>
<dbReference type="STRING" id="1029756.W911_06300"/>
<dbReference type="RefSeq" id="WP_023786655.1">
    <property type="nucleotide sequence ID" value="NC_022997.1"/>
</dbReference>
<dbReference type="Proteomes" id="UP000018542">
    <property type="component" value="Chromosome"/>
</dbReference>